<feature type="repeat" description="HEAT" evidence="3">
    <location>
        <begin position="1782"/>
        <end position="1820"/>
    </location>
</feature>
<evidence type="ECO:0000313" key="7">
    <source>
        <dbReference type="Proteomes" id="UP000279271"/>
    </source>
</evidence>
<gene>
    <name evidence="6" type="ORF">APUTEX25_003690</name>
</gene>
<organism evidence="6 7">
    <name type="scientific">Auxenochlorella protothecoides</name>
    <name type="common">Green microalga</name>
    <name type="synonym">Chlorella protothecoides</name>
    <dbReference type="NCBI Taxonomy" id="3075"/>
    <lineage>
        <taxon>Eukaryota</taxon>
        <taxon>Viridiplantae</taxon>
        <taxon>Chlorophyta</taxon>
        <taxon>core chlorophytes</taxon>
        <taxon>Trebouxiophyceae</taxon>
        <taxon>Chlorellales</taxon>
        <taxon>Chlorellaceae</taxon>
        <taxon>Auxenochlorella</taxon>
    </lineage>
</organism>
<feature type="domain" description="TOG" evidence="5">
    <location>
        <begin position="1181"/>
        <end position="1420"/>
    </location>
</feature>
<dbReference type="SUPFAM" id="SSF48371">
    <property type="entry name" value="ARM repeat"/>
    <property type="match status" value="4"/>
</dbReference>
<reference evidence="7" key="1">
    <citation type="journal article" date="2018" name="Algal Res.">
        <title>Characterization of plant carbon substrate utilization by Auxenochlorella protothecoides.</title>
        <authorList>
            <person name="Vogler B.W."/>
            <person name="Starkenburg S.R."/>
            <person name="Sudasinghe N."/>
            <person name="Schambach J.Y."/>
            <person name="Rollin J.A."/>
            <person name="Pattathil S."/>
            <person name="Barry A.N."/>
        </authorList>
    </citation>
    <scope>NUCLEOTIDE SEQUENCE [LARGE SCALE GENOMIC DNA]</scope>
    <source>
        <strain evidence="7">UTEX 25</strain>
    </source>
</reference>
<dbReference type="InterPro" id="IPR011989">
    <property type="entry name" value="ARM-like"/>
</dbReference>
<evidence type="ECO:0000256" key="2">
    <source>
        <dbReference type="ARBA" id="ARBA00022737"/>
    </source>
</evidence>
<evidence type="ECO:0000256" key="4">
    <source>
        <dbReference type="SAM" id="MobiDB-lite"/>
    </source>
</evidence>
<evidence type="ECO:0000313" key="6">
    <source>
        <dbReference type="EMBL" id="RMZ52547.1"/>
    </source>
</evidence>
<feature type="compositionally biased region" description="Low complexity" evidence="4">
    <location>
        <begin position="703"/>
        <end position="714"/>
    </location>
</feature>
<dbReference type="GO" id="GO:0006417">
    <property type="term" value="P:regulation of translation"/>
    <property type="evidence" value="ECO:0007669"/>
    <property type="project" value="TreeGrafter"/>
</dbReference>
<accession>A0A3M7KQA5</accession>
<dbReference type="Gene3D" id="1.25.10.10">
    <property type="entry name" value="Leucine-rich Repeat Variant"/>
    <property type="match status" value="6"/>
</dbReference>
<evidence type="ECO:0000256" key="1">
    <source>
        <dbReference type="ARBA" id="ARBA00007366"/>
    </source>
</evidence>
<feature type="region of interest" description="Disordered" evidence="4">
    <location>
        <begin position="649"/>
        <end position="725"/>
    </location>
</feature>
<evidence type="ECO:0000256" key="3">
    <source>
        <dbReference type="PROSITE-ProRule" id="PRU00103"/>
    </source>
</evidence>
<comment type="similarity">
    <text evidence="1">Belongs to the GCN1 family.</text>
</comment>
<dbReference type="InterPro" id="IPR016024">
    <property type="entry name" value="ARM-type_fold"/>
</dbReference>
<dbReference type="InterPro" id="IPR034085">
    <property type="entry name" value="TOG"/>
</dbReference>
<dbReference type="SMART" id="SM01349">
    <property type="entry name" value="TOG"/>
    <property type="match status" value="2"/>
</dbReference>
<dbReference type="Pfam" id="PF24987">
    <property type="entry name" value="HEAT_EF3_N"/>
    <property type="match status" value="1"/>
</dbReference>
<dbReference type="GO" id="GO:0005829">
    <property type="term" value="C:cytosol"/>
    <property type="evidence" value="ECO:0007669"/>
    <property type="project" value="TreeGrafter"/>
</dbReference>
<feature type="repeat" description="HEAT" evidence="3">
    <location>
        <begin position="1361"/>
        <end position="1399"/>
    </location>
</feature>
<evidence type="ECO:0000259" key="5">
    <source>
        <dbReference type="SMART" id="SM01349"/>
    </source>
</evidence>
<sequence length="2333" mass="241570">MSNSSVDECWRAALSRDANQQLALWTRLIPGLLQKEGSEEALVDLVFGIADRLAVSPRLQASSTPVITTALGNPKFRRAFAAALLRSDTSKLAPRASLIFLQWSGLLIASLDLESGAKAIAKVVEFQASLLAKLARGSRGEAASAIVGRALRRAPALLPAYLEVLRSGGSAHLAAAIMLAVAGKEEQGTAGAATLGLFCSERGLGAREAPTPEAMAAWRLASRAWGPKELAGTLAPAFERALRRAPDATLGTLAALAPGFAPGSARASAAFGALLPQLVSAARAGKESTRAAALRALAALGTRLPADDAARGAAARAALALFSGAAEGKIKGVPERACLAQAAALLAPSFADLAVLATNETDGDEDSEAAGVMAEAVAAYAGEASEDGRLGLLEAELLLGRAASQDVVPLLCDTLVLLLLHHDAATRKAASDAAGLAKDLSPALSGQLAASLQRYANAPGSVTVASSPPAPNADPESSGPGPQALGARYVHALFALLPSAPTPDDVARCALLSHSAPLAAARRGGGAAVWAGVARALGGRPALQRLLERPGAAQAALDRVLAPLFEAAGEAHPVQPRAALGALRSLIALAPSLLLPTLLHALGPALDATDHDALSASQLRTYFTQPGRLSSETRDGSIMPTEVLQRVLASSRTGGAEPSPQPATWYLDPAAGSPDVASAATPAPSPASSATANGSRVGSRPSAAPTAKTAGAKPRPGYGAGAGKDAAVEAKRKQLAVEEELSRPVLRLLTSPLVGDGAAMDALSSMAHALPAGLGRMGGDVAACRRLVAYAELSATPDYQPLLSQPCFGAALAALQRATGGEPASEDAEARPGDTPLPGPSARFCFPILRAVLSAGEATPLHGIALDVLGLHVGASTGLSPSDTLALLYRTLEVLPVMRERVQPLLCTLCASLSPDDGDAMSAALAGLRSARAATRGAALRALRDVPAIADGGARDEPTLCALWVARSDGEERNAAAALALWDLLGASLPAGFVRAIVRDYLPSREGEVRAAAAAALAAGLLECPAAAPEAMQACLGLYGRDGAAPEAARLGAVSGLEAIAPQLTVAELPQALDFLLSRGLLEPVPAVQGAVVLAGVALVNAHGKHAAATMLPLFEETLARKSPGLSEEQSDYMRQGVVVLLGTLARHLPAENPKIRDIVGTLLQVLNTPSEAVQRRVSDCLPPLMQVLQQDRTYVESVTKQLLGSCLKARGYGERRGAAFGLAGVVKGLGIGCLKNFGVLDTLKAAVQDKGGADGKEGALLAYECLSEKLGRLFEPYVVSTLPNLLSCFGDSSAAVREAASAAARTIMGQLSAQGVRLVMPALLQGVEDKAWRTKEGSIQLLGAMAFCNPRQLGTALPAVVPHLGQALSDPHPRVASAAQRSLDEVASVIRNPEVKRLVPTLLAALGDPNKHTRKMLDMLLSTVFVNTVDAASLALIMPVVQRGLKDRSGDIKKRAARIVGNLSALANDPRDMAPYVARLLPELQAALVDPLPEVRATSARAVGTLVRGMGPAAFSDLVPWLLTRLGSEASGVERSGAAQGLAEVLAVQGDAAVEALLPRILEGARARSAAVREGHVTLFKYLPGCMPAAFRVHLARVLPVVLLGLADEAEGVRDAALSAARVAVDLYATSALELLLPAVEAGIMNANWRIRQSSIELLGDLLFKVAGTSGRIQQDLQNEEDEGISVEAHGRAIAEALGNERRCQVLSLLYMARSDEAFGVRGAALHVWKTVVTNTPKTLGEILPALMAQVIRSLADPAEDPRAAAGRCLGELVRKMGERIVPILREGMNDPSPQTRQGVCSGLRDVLENAARDQLAQHLPSLLPAIQAALCDPDPEVRLAAGGVFNVLFKSGGAASLDSVVPALLASLDAPEAERQAQALEGLRVILGVRPSLLGSMLPRLTRPPPVATKLRALGTLCEVAGAALHAHLGSLLPALLALTSGHPDVSPATAAAHDAQRAVVLAVQEDGLYLLIAELLKGLDDDARRVGAAVGIGQLCRGSRLDFQEHIPALIASLVPALAEESDEEVVACWEALAAVTGSIPKEMQPNYVRCLKDAVLATRDKERRKRTGGPLLVKGFCLPKALGPVLPIYLQGMLQGSAELREVAAEGLGQLVEITGEEALRPYVVQSTGPLIRIIGDRFPWQVKAAILRTLGILIAKAGAGLKPFVPQLQTTFVKCLLDPEPRAAGAAAGRLAAAQLRAAGSAPSLPKLVPLFVSLLGSDQDSDVQRTMLGVLRRLASSTPAAPAALAPYFPDLVPSLLAVVQETSGTTKLSAERTLARVLGLASGDELLTQAFLEDGAGTAARRQLTEAYVRRLTRLPPGDEDDDVEF</sequence>
<feature type="region of interest" description="Disordered" evidence="4">
    <location>
        <begin position="819"/>
        <end position="838"/>
    </location>
</feature>
<feature type="repeat" description="HEAT" evidence="3">
    <location>
        <begin position="1481"/>
        <end position="1519"/>
    </location>
</feature>
<feature type="domain" description="TOG" evidence="5">
    <location>
        <begin position="1662"/>
        <end position="1882"/>
    </location>
</feature>
<dbReference type="Pfam" id="PF24993">
    <property type="entry name" value="GNC1_N"/>
    <property type="match status" value="1"/>
</dbReference>
<protein>
    <recommendedName>
        <fullName evidence="5">TOG domain-containing protein</fullName>
    </recommendedName>
</protein>
<keyword evidence="2" id="KW-0677">Repeat</keyword>
<dbReference type="Proteomes" id="UP000279271">
    <property type="component" value="Unassembled WGS sequence"/>
</dbReference>
<dbReference type="InterPro" id="IPR057546">
    <property type="entry name" value="HEAT_GCN1"/>
</dbReference>
<comment type="caution">
    <text evidence="6">The sequence shown here is derived from an EMBL/GenBank/DDBJ whole genome shotgun (WGS) entry which is preliminary data.</text>
</comment>
<dbReference type="PANTHER" id="PTHR23346:SF7">
    <property type="entry name" value="STALLED RIBOSOME SENSOR GCN1"/>
    <property type="match status" value="1"/>
</dbReference>
<name>A0A3M7KQA5_AUXPR</name>
<dbReference type="PANTHER" id="PTHR23346">
    <property type="entry name" value="TRANSLATIONAL ACTIVATOR GCN1-RELATED"/>
    <property type="match status" value="1"/>
</dbReference>
<proteinExistence type="inferred from homology"/>
<dbReference type="GO" id="GO:0034198">
    <property type="term" value="P:cellular response to amino acid starvation"/>
    <property type="evidence" value="ECO:0007669"/>
    <property type="project" value="TreeGrafter"/>
</dbReference>
<dbReference type="Pfam" id="PF23271">
    <property type="entry name" value="HEAT_GCN1"/>
    <property type="match status" value="2"/>
</dbReference>
<feature type="compositionally biased region" description="Low complexity" evidence="4">
    <location>
        <begin position="677"/>
        <end position="692"/>
    </location>
</feature>
<feature type="repeat" description="HEAT" evidence="3">
    <location>
        <begin position="1824"/>
        <end position="1861"/>
    </location>
</feature>
<feature type="repeat" description="HEAT" evidence="3">
    <location>
        <begin position="2089"/>
        <end position="2127"/>
    </location>
</feature>
<dbReference type="GO" id="GO:0019887">
    <property type="term" value="F:protein kinase regulator activity"/>
    <property type="evidence" value="ECO:0007669"/>
    <property type="project" value="TreeGrafter"/>
</dbReference>
<dbReference type="EMBL" id="QOKY01000204">
    <property type="protein sequence ID" value="RMZ52547.1"/>
    <property type="molecule type" value="Genomic_DNA"/>
</dbReference>
<dbReference type="InterPro" id="IPR056810">
    <property type="entry name" value="GNC1-like_N"/>
</dbReference>
<feature type="region of interest" description="Disordered" evidence="4">
    <location>
        <begin position="460"/>
        <end position="482"/>
    </location>
</feature>
<dbReference type="PROSITE" id="PS50077">
    <property type="entry name" value="HEAT_REPEAT"/>
    <property type="match status" value="5"/>
</dbReference>
<dbReference type="Pfam" id="PF24984">
    <property type="entry name" value="HEAT_EF3_GNC1"/>
    <property type="match status" value="1"/>
</dbReference>
<dbReference type="InterPro" id="IPR021133">
    <property type="entry name" value="HEAT_type_2"/>
</dbReference>